<dbReference type="InterPro" id="IPR000182">
    <property type="entry name" value="GNAT_dom"/>
</dbReference>
<feature type="domain" description="N-acetyltransferase" evidence="3">
    <location>
        <begin position="8"/>
        <end position="159"/>
    </location>
</feature>
<keyword evidence="2 4" id="KW-0012">Acyltransferase</keyword>
<dbReference type="Proteomes" id="UP001614394">
    <property type="component" value="Unassembled WGS sequence"/>
</dbReference>
<gene>
    <name evidence="4" type="ORF">ACIGXA_19205</name>
</gene>
<keyword evidence="1 4" id="KW-0808">Transferase</keyword>
<dbReference type="InterPro" id="IPR016181">
    <property type="entry name" value="Acyl_CoA_acyltransferase"/>
</dbReference>
<evidence type="ECO:0000313" key="4">
    <source>
        <dbReference type="EMBL" id="MFI9102645.1"/>
    </source>
</evidence>
<dbReference type="EMBL" id="JBITYG010000005">
    <property type="protein sequence ID" value="MFI9102645.1"/>
    <property type="molecule type" value="Genomic_DNA"/>
</dbReference>
<dbReference type="Gene3D" id="3.40.630.30">
    <property type="match status" value="1"/>
</dbReference>
<sequence>MIQRQEVPVVRHATRSDLPRVAELAISHAAYEQADPPAAGFAERLADALFDRAEPRLICLVAQLRDGSLAGYATCTPEFATWSGHEYLHMDCLFLDGEHRGLGLGRLLVDAVAAEAAALGLQEVQWNTPVWNEGAIRFYDRLGATSREKRRYAWTVPADAGALRAVSSS</sequence>
<dbReference type="Pfam" id="PF00583">
    <property type="entry name" value="Acetyltransf_1"/>
    <property type="match status" value="1"/>
</dbReference>
<accession>A0ABW8CB80</accession>
<dbReference type="EC" id="2.3.-.-" evidence="4"/>
<dbReference type="PANTHER" id="PTHR10545:SF29">
    <property type="entry name" value="GH14572P-RELATED"/>
    <property type="match status" value="1"/>
</dbReference>
<dbReference type="PANTHER" id="PTHR10545">
    <property type="entry name" value="DIAMINE N-ACETYLTRANSFERASE"/>
    <property type="match status" value="1"/>
</dbReference>
<dbReference type="InterPro" id="IPR051016">
    <property type="entry name" value="Diverse_Substrate_AcTransf"/>
</dbReference>
<proteinExistence type="predicted"/>
<dbReference type="CDD" id="cd04301">
    <property type="entry name" value="NAT_SF"/>
    <property type="match status" value="1"/>
</dbReference>
<evidence type="ECO:0000259" key="3">
    <source>
        <dbReference type="PROSITE" id="PS51186"/>
    </source>
</evidence>
<comment type="caution">
    <text evidence="4">The sequence shown here is derived from an EMBL/GenBank/DDBJ whole genome shotgun (WGS) entry which is preliminary data.</text>
</comment>
<dbReference type="RefSeq" id="WP_399650572.1">
    <property type="nucleotide sequence ID" value="NZ_JBITYG010000005.1"/>
</dbReference>
<keyword evidence="5" id="KW-1185">Reference proteome</keyword>
<evidence type="ECO:0000313" key="5">
    <source>
        <dbReference type="Proteomes" id="UP001614394"/>
    </source>
</evidence>
<name>A0ABW8CB80_9ACTN</name>
<evidence type="ECO:0000256" key="1">
    <source>
        <dbReference type="ARBA" id="ARBA00022679"/>
    </source>
</evidence>
<protein>
    <submittedName>
        <fullName evidence="4">GNAT family N-acetyltransferase</fullName>
        <ecNumber evidence="4">2.3.-.-</ecNumber>
    </submittedName>
</protein>
<reference evidence="4 5" key="1">
    <citation type="submission" date="2024-10" db="EMBL/GenBank/DDBJ databases">
        <title>The Natural Products Discovery Center: Release of the First 8490 Sequenced Strains for Exploring Actinobacteria Biosynthetic Diversity.</title>
        <authorList>
            <person name="Kalkreuter E."/>
            <person name="Kautsar S.A."/>
            <person name="Yang D."/>
            <person name="Bader C.D."/>
            <person name="Teijaro C.N."/>
            <person name="Fluegel L."/>
            <person name="Davis C.M."/>
            <person name="Simpson J.R."/>
            <person name="Lauterbach L."/>
            <person name="Steele A.D."/>
            <person name="Gui C."/>
            <person name="Meng S."/>
            <person name="Li G."/>
            <person name="Viehrig K."/>
            <person name="Ye F."/>
            <person name="Su P."/>
            <person name="Kiefer A.F."/>
            <person name="Nichols A."/>
            <person name="Cepeda A.J."/>
            <person name="Yan W."/>
            <person name="Fan B."/>
            <person name="Jiang Y."/>
            <person name="Adhikari A."/>
            <person name="Zheng C.-J."/>
            <person name="Schuster L."/>
            <person name="Cowan T.M."/>
            <person name="Smanski M.J."/>
            <person name="Chevrette M.G."/>
            <person name="De Carvalho L.P.S."/>
            <person name="Shen B."/>
        </authorList>
    </citation>
    <scope>NUCLEOTIDE SEQUENCE [LARGE SCALE GENOMIC DNA]</scope>
    <source>
        <strain evidence="4 5">NPDC053399</strain>
    </source>
</reference>
<dbReference type="SUPFAM" id="SSF55729">
    <property type="entry name" value="Acyl-CoA N-acyltransferases (Nat)"/>
    <property type="match status" value="1"/>
</dbReference>
<dbReference type="GO" id="GO:0016746">
    <property type="term" value="F:acyltransferase activity"/>
    <property type="evidence" value="ECO:0007669"/>
    <property type="project" value="UniProtKB-KW"/>
</dbReference>
<evidence type="ECO:0000256" key="2">
    <source>
        <dbReference type="ARBA" id="ARBA00023315"/>
    </source>
</evidence>
<dbReference type="PROSITE" id="PS51186">
    <property type="entry name" value="GNAT"/>
    <property type="match status" value="1"/>
</dbReference>
<organism evidence="4 5">
    <name type="scientific">Streptomyces fildesensis</name>
    <dbReference type="NCBI Taxonomy" id="375757"/>
    <lineage>
        <taxon>Bacteria</taxon>
        <taxon>Bacillati</taxon>
        <taxon>Actinomycetota</taxon>
        <taxon>Actinomycetes</taxon>
        <taxon>Kitasatosporales</taxon>
        <taxon>Streptomycetaceae</taxon>
        <taxon>Streptomyces</taxon>
    </lineage>
</organism>